<feature type="compositionally biased region" description="Low complexity" evidence="4">
    <location>
        <begin position="722"/>
        <end position="739"/>
    </location>
</feature>
<feature type="region of interest" description="Disordered" evidence="4">
    <location>
        <begin position="715"/>
        <end position="827"/>
    </location>
</feature>
<keyword evidence="3" id="KW-0539">Nucleus</keyword>
<feature type="region of interest" description="Disordered" evidence="4">
    <location>
        <begin position="884"/>
        <end position="922"/>
    </location>
</feature>
<organism evidence="6 7">
    <name type="scientific">Puccinia graminis f. sp. tritici</name>
    <dbReference type="NCBI Taxonomy" id="56615"/>
    <lineage>
        <taxon>Eukaryota</taxon>
        <taxon>Fungi</taxon>
        <taxon>Dikarya</taxon>
        <taxon>Basidiomycota</taxon>
        <taxon>Pucciniomycotina</taxon>
        <taxon>Pucciniomycetes</taxon>
        <taxon>Pucciniales</taxon>
        <taxon>Pucciniaceae</taxon>
        <taxon>Puccinia</taxon>
    </lineage>
</organism>
<dbReference type="Pfam" id="PF04082">
    <property type="entry name" value="Fungal_trans"/>
    <property type="match status" value="1"/>
</dbReference>
<dbReference type="GO" id="GO:0006351">
    <property type="term" value="P:DNA-templated transcription"/>
    <property type="evidence" value="ECO:0007669"/>
    <property type="project" value="InterPro"/>
</dbReference>
<feature type="compositionally biased region" description="Polar residues" evidence="4">
    <location>
        <begin position="740"/>
        <end position="752"/>
    </location>
</feature>
<proteinExistence type="predicted"/>
<dbReference type="CDD" id="cd12148">
    <property type="entry name" value="fungal_TF_MHR"/>
    <property type="match status" value="1"/>
</dbReference>
<dbReference type="PROSITE" id="PS50048">
    <property type="entry name" value="ZN2_CY6_FUNGAL_2"/>
    <property type="match status" value="1"/>
</dbReference>
<feature type="compositionally biased region" description="Polar residues" evidence="4">
    <location>
        <begin position="183"/>
        <end position="204"/>
    </location>
</feature>
<feature type="region of interest" description="Disordered" evidence="4">
    <location>
        <begin position="183"/>
        <end position="207"/>
    </location>
</feature>
<feature type="compositionally biased region" description="Polar residues" evidence="4">
    <location>
        <begin position="907"/>
        <end position="922"/>
    </location>
</feature>
<feature type="domain" description="Zn(2)-C6 fungal-type" evidence="5">
    <location>
        <begin position="38"/>
        <end position="67"/>
    </location>
</feature>
<reference evidence="6 7" key="1">
    <citation type="submission" date="2019-05" db="EMBL/GenBank/DDBJ databases">
        <title>Emergence of the Ug99 lineage of the wheat stem rust pathogen through somatic hybridization.</title>
        <authorList>
            <person name="Li F."/>
            <person name="Upadhyaya N.M."/>
            <person name="Sperschneider J."/>
            <person name="Matny O."/>
            <person name="Nguyen-Phuc H."/>
            <person name="Mago R."/>
            <person name="Raley C."/>
            <person name="Miller M.E."/>
            <person name="Silverstein K.A.T."/>
            <person name="Henningsen E."/>
            <person name="Hirsch C.D."/>
            <person name="Visser B."/>
            <person name="Pretorius Z.A."/>
            <person name="Steffenson B.J."/>
            <person name="Schwessinger B."/>
            <person name="Dodds P.N."/>
            <person name="Figueroa M."/>
        </authorList>
    </citation>
    <scope>NUCLEOTIDE SEQUENCE [LARGE SCALE GENOMIC DNA]</scope>
    <source>
        <strain evidence="6 7">Ug99</strain>
    </source>
</reference>
<dbReference type="GO" id="GO:0005634">
    <property type="term" value="C:nucleus"/>
    <property type="evidence" value="ECO:0007669"/>
    <property type="project" value="UniProtKB-SubCell"/>
</dbReference>
<feature type="compositionally biased region" description="Polar residues" evidence="4">
    <location>
        <begin position="789"/>
        <end position="801"/>
    </location>
</feature>
<dbReference type="PANTHER" id="PTHR31001:SF56">
    <property type="entry name" value="ZN(2)-C6 FUNGAL-TYPE DOMAIN-CONTAINING PROTEIN"/>
    <property type="match status" value="1"/>
</dbReference>
<keyword evidence="2" id="KW-0479">Metal-binding</keyword>
<sequence>MDSIIKSESVYPAFNEPKIPTTTNLPTPPKRRPRHRLSCAECRRLKLKCDRTWPCSSCTKRGCARICPDGTLQSKVRTKDTSVLLARISELENLLQRQDHQLRLSCSNDRLGEHQSTSQPSSSEYAPMGMVGSSSEQPQDTHVLALIDGIGTLNVSDDGRSRFLGLSASSAFFDGDWSDCDSLSSTAGTSEDPNETSDSPSPFTFQALMGRPALDPNQLKTYLPERHEAERLGNVYYNYVFHLYELLTRTEFSTLLDEMYDEHRNEICIGRLALLYSIFSLSVLFDPTVQALHPDARKWHDAAETCLRSTDYLASPSLAIVQAIHTMGTYVMNSRADGAETFWPVLGTAMRLCQSMGLHRDGSNWGLQSSELESRRRTFHEILSMDRLQSLVLGRPYAISDKHFDTSIPRFDLNQPAESHEPNVDFHVAKWRFSSYIGRVVDDAFSVSPPSLAVVNRLDEELRQFDRALSPKLKCSNTPPICQGPSWCDMNPVERKSGSDGSIDLQLTMQQHFMTALQNTTLLFLHRRAFALALSEATAEPLNSPFSKSVLSVIIESSRNLVSVAQAAQALYPELANRWWYLFCHAYNGATCVVTLLIKSPGCILGKHAWSTLATAMSVFSTAAQFGPICRDLFNRLSRLHKQAMSALSADLLPNPHQSLSMHSYHPNQTLVSPNTSKMGEGSMALAHYLESSNPYLHHNSSDFPCELGASTRLTRKNRTQSVSNSSVASGRVSSLTSSCRSRGTSFGSTGPNEGPSAPSTIGIAANGSQGLGSNRNGSSRSPNDNNGMNSTLTTSFNMSSWAGLVNSPRDEFDEEESNEPPCWENLSIEPTDEAFNTPIFGVSHSQSNHYFEGFTEHFHPPMVLPSNDAMLSPGPSNYSGIYGPMPNPSSFDNNPNHPPVSSNHNQQQDTSATTEGMTSPINTQFDLLDTFLTW</sequence>
<feature type="compositionally biased region" description="Polar residues" evidence="4">
    <location>
        <begin position="108"/>
        <end position="124"/>
    </location>
</feature>
<dbReference type="SUPFAM" id="SSF57701">
    <property type="entry name" value="Zn2/Cys6 DNA-binding domain"/>
    <property type="match status" value="1"/>
</dbReference>
<feature type="compositionally biased region" description="Low complexity" evidence="4">
    <location>
        <begin position="894"/>
        <end position="906"/>
    </location>
</feature>
<evidence type="ECO:0000259" key="5">
    <source>
        <dbReference type="PROSITE" id="PS50048"/>
    </source>
</evidence>
<dbReference type="Proteomes" id="UP000325313">
    <property type="component" value="Unassembled WGS sequence"/>
</dbReference>
<dbReference type="InterPro" id="IPR007219">
    <property type="entry name" value="XnlR_reg_dom"/>
</dbReference>
<protein>
    <recommendedName>
        <fullName evidence="5">Zn(2)-C6 fungal-type domain-containing protein</fullName>
    </recommendedName>
</protein>
<dbReference type="GO" id="GO:0008270">
    <property type="term" value="F:zinc ion binding"/>
    <property type="evidence" value="ECO:0007669"/>
    <property type="project" value="InterPro"/>
</dbReference>
<comment type="subcellular location">
    <subcellularLocation>
        <location evidence="1">Nucleus</location>
    </subcellularLocation>
</comment>
<comment type="caution">
    <text evidence="6">The sequence shown here is derived from an EMBL/GenBank/DDBJ whole genome shotgun (WGS) entry which is preliminary data.</text>
</comment>
<evidence type="ECO:0000256" key="3">
    <source>
        <dbReference type="ARBA" id="ARBA00023242"/>
    </source>
</evidence>
<evidence type="ECO:0000256" key="1">
    <source>
        <dbReference type="ARBA" id="ARBA00004123"/>
    </source>
</evidence>
<dbReference type="InterPro" id="IPR001138">
    <property type="entry name" value="Zn2Cys6_DnaBD"/>
</dbReference>
<dbReference type="AlphaFoldDB" id="A0A5B0PV94"/>
<dbReference type="CDD" id="cd00067">
    <property type="entry name" value="GAL4"/>
    <property type="match status" value="1"/>
</dbReference>
<evidence type="ECO:0000256" key="2">
    <source>
        <dbReference type="ARBA" id="ARBA00022723"/>
    </source>
</evidence>
<evidence type="ECO:0000256" key="4">
    <source>
        <dbReference type="SAM" id="MobiDB-lite"/>
    </source>
</evidence>
<gene>
    <name evidence="6" type="ORF">PGTUg99_010877</name>
</gene>
<dbReference type="SMART" id="SM00906">
    <property type="entry name" value="Fungal_trans"/>
    <property type="match status" value="1"/>
</dbReference>
<feature type="region of interest" description="Disordered" evidence="4">
    <location>
        <begin position="108"/>
        <end position="137"/>
    </location>
</feature>
<feature type="compositionally biased region" description="Low complexity" evidence="4">
    <location>
        <begin position="767"/>
        <end position="788"/>
    </location>
</feature>
<dbReference type="InterPro" id="IPR036864">
    <property type="entry name" value="Zn2-C6_fun-type_DNA-bd_sf"/>
</dbReference>
<dbReference type="InterPro" id="IPR050613">
    <property type="entry name" value="Sec_Metabolite_Reg"/>
</dbReference>
<dbReference type="PANTHER" id="PTHR31001">
    <property type="entry name" value="UNCHARACTERIZED TRANSCRIPTIONAL REGULATORY PROTEIN"/>
    <property type="match status" value="1"/>
</dbReference>
<accession>A0A5B0PV94</accession>
<evidence type="ECO:0000313" key="6">
    <source>
        <dbReference type="EMBL" id="KAA1104916.1"/>
    </source>
</evidence>
<dbReference type="GO" id="GO:0003677">
    <property type="term" value="F:DNA binding"/>
    <property type="evidence" value="ECO:0007669"/>
    <property type="project" value="InterPro"/>
</dbReference>
<name>A0A5B0PV94_PUCGR</name>
<dbReference type="GO" id="GO:0000981">
    <property type="term" value="F:DNA-binding transcription factor activity, RNA polymerase II-specific"/>
    <property type="evidence" value="ECO:0007669"/>
    <property type="project" value="InterPro"/>
</dbReference>
<dbReference type="Gene3D" id="4.10.240.10">
    <property type="entry name" value="Zn(2)-C6 fungal-type DNA-binding domain"/>
    <property type="match status" value="1"/>
</dbReference>
<evidence type="ECO:0000313" key="7">
    <source>
        <dbReference type="Proteomes" id="UP000325313"/>
    </source>
</evidence>
<dbReference type="SMART" id="SM00066">
    <property type="entry name" value="GAL4"/>
    <property type="match status" value="1"/>
</dbReference>
<dbReference type="EMBL" id="VDEP01000315">
    <property type="protein sequence ID" value="KAA1104916.1"/>
    <property type="molecule type" value="Genomic_DNA"/>
</dbReference>
<feature type="region of interest" description="Disordered" evidence="4">
    <location>
        <begin position="15"/>
        <end position="34"/>
    </location>
</feature>
<dbReference type="PROSITE" id="PS00463">
    <property type="entry name" value="ZN2_CY6_FUNGAL_1"/>
    <property type="match status" value="1"/>
</dbReference>